<organism evidence="2 3">
    <name type="scientific">Seiridium unicorne</name>
    <dbReference type="NCBI Taxonomy" id="138068"/>
    <lineage>
        <taxon>Eukaryota</taxon>
        <taxon>Fungi</taxon>
        <taxon>Dikarya</taxon>
        <taxon>Ascomycota</taxon>
        <taxon>Pezizomycotina</taxon>
        <taxon>Sordariomycetes</taxon>
        <taxon>Xylariomycetidae</taxon>
        <taxon>Amphisphaeriales</taxon>
        <taxon>Sporocadaceae</taxon>
        <taxon>Seiridium</taxon>
    </lineage>
</organism>
<comment type="caution">
    <text evidence="2">The sequence shown here is derived from an EMBL/GenBank/DDBJ whole genome shotgun (WGS) entry which is preliminary data.</text>
</comment>
<evidence type="ECO:0000313" key="3">
    <source>
        <dbReference type="Proteomes" id="UP001408356"/>
    </source>
</evidence>
<dbReference type="EMBL" id="JARVKF010000146">
    <property type="protein sequence ID" value="KAK9421908.1"/>
    <property type="molecule type" value="Genomic_DNA"/>
</dbReference>
<gene>
    <name evidence="2" type="ORF">SUNI508_05208</name>
</gene>
<protein>
    <submittedName>
        <fullName evidence="2">Uncharacterized protein</fullName>
    </submittedName>
</protein>
<proteinExistence type="predicted"/>
<feature type="region of interest" description="Disordered" evidence="1">
    <location>
        <begin position="59"/>
        <end position="87"/>
    </location>
</feature>
<dbReference type="Proteomes" id="UP001408356">
    <property type="component" value="Unassembled WGS sequence"/>
</dbReference>
<keyword evidence="3" id="KW-1185">Reference proteome</keyword>
<sequence>MSQDDKPSDRPTGPTTSAGPSSEAELAQAFRELARGEQQAAAMESNLTKLEDKLDALLAQFEAAAPPEQEDGGDGNAETVEKTSKHV</sequence>
<evidence type="ECO:0000313" key="2">
    <source>
        <dbReference type="EMBL" id="KAK9421908.1"/>
    </source>
</evidence>
<feature type="region of interest" description="Disordered" evidence="1">
    <location>
        <begin position="1"/>
        <end position="24"/>
    </location>
</feature>
<evidence type="ECO:0000256" key="1">
    <source>
        <dbReference type="SAM" id="MobiDB-lite"/>
    </source>
</evidence>
<accession>A0ABR2V4R3</accession>
<name>A0ABR2V4R3_9PEZI</name>
<reference evidence="2 3" key="1">
    <citation type="journal article" date="2024" name="J. Plant Pathol.">
        <title>Sequence and assembly of the genome of Seiridium unicorne, isolate CBS 538.82, causal agent of cypress canker disease.</title>
        <authorList>
            <person name="Scali E."/>
            <person name="Rocca G.D."/>
            <person name="Danti R."/>
            <person name="Garbelotto M."/>
            <person name="Barberini S."/>
            <person name="Baroncelli R."/>
            <person name="Emiliani G."/>
        </authorList>
    </citation>
    <scope>NUCLEOTIDE SEQUENCE [LARGE SCALE GENOMIC DNA]</scope>
    <source>
        <strain evidence="2 3">BM-138-508</strain>
    </source>
</reference>